<organism evidence="9 10">
    <name type="scientific">Mediterraneibacter gnavus</name>
    <name type="common">Ruminococcus gnavus</name>
    <dbReference type="NCBI Taxonomy" id="33038"/>
    <lineage>
        <taxon>Bacteria</taxon>
        <taxon>Bacillati</taxon>
        <taxon>Bacillota</taxon>
        <taxon>Clostridia</taxon>
        <taxon>Lachnospirales</taxon>
        <taxon>Lachnospiraceae</taxon>
        <taxon>Mediterraneibacter</taxon>
    </lineage>
</organism>
<feature type="transmembrane region" description="Helical" evidence="8">
    <location>
        <begin position="374"/>
        <end position="394"/>
    </location>
</feature>
<dbReference type="Pfam" id="PF00375">
    <property type="entry name" value="SDF"/>
    <property type="match status" value="1"/>
</dbReference>
<evidence type="ECO:0000256" key="6">
    <source>
        <dbReference type="ARBA" id="ARBA00023136"/>
    </source>
</evidence>
<dbReference type="Proteomes" id="UP000234849">
    <property type="component" value="Unassembled WGS sequence"/>
</dbReference>
<feature type="transmembrane region" description="Helical" evidence="8">
    <location>
        <begin position="101"/>
        <end position="122"/>
    </location>
</feature>
<evidence type="ECO:0000256" key="2">
    <source>
        <dbReference type="ARBA" id="ARBA00022448"/>
    </source>
</evidence>
<comment type="subcellular location">
    <subcellularLocation>
        <location evidence="1">Cell membrane</location>
        <topology evidence="1">Multi-pass membrane protein</topology>
    </subcellularLocation>
</comment>
<reference evidence="9 10" key="1">
    <citation type="journal article" date="2017" name="Genome Med.">
        <title>A novel Ruminococcus gnavus clade enriched in inflammatory bowel disease patients.</title>
        <authorList>
            <person name="Hall A.B."/>
            <person name="Yassour M."/>
            <person name="Sauk J."/>
            <person name="Garner A."/>
            <person name="Jiang X."/>
            <person name="Arthur T."/>
            <person name="Lagoudas G.K."/>
            <person name="Vatanen T."/>
            <person name="Fornelos N."/>
            <person name="Wilson R."/>
            <person name="Bertha M."/>
            <person name="Cohen M."/>
            <person name="Garber J."/>
            <person name="Khalili H."/>
            <person name="Gevers D."/>
            <person name="Ananthakrishnan A.N."/>
            <person name="Kugathasan S."/>
            <person name="Lander E.S."/>
            <person name="Blainey P."/>
            <person name="Vlamakis H."/>
            <person name="Xavier R.J."/>
            <person name="Huttenhower C."/>
        </authorList>
    </citation>
    <scope>NUCLEOTIDE SEQUENCE [LARGE SCALE GENOMIC DNA]</scope>
    <source>
        <strain evidence="9 10">RJX1118</strain>
    </source>
</reference>
<keyword evidence="3" id="KW-1003">Cell membrane</keyword>
<sequence>MDIDVLAIAAVAITVVLFVLLSYLGRKKNVDFGILTILALVFGIVIGIIFKGHVELTAVFGRIYTNLISALVIPLLFVSIISSISSLDNISKLKTIGLKSIFWLVANTFTASLLTLIIAGSLKVGQSINFTLPTDYEPKEVPSFLDTIVGLFPKNVVSHAANGQIVPFIVFTIMAGVALVYLQEREKEAAVPFKNFIDSANKLMFVVVEFVVDLTPFAVLSLIANAVSTYGAKELIPLLGVLVLAWVLCAIQMFLIDGALIRFVGGLSPIRFFRGFWPAQVVAFTSQSSVGTIPVSVKQLVSRLGVNEDIASFVAALGANLGMPACAGIWPTLLAVLAINIFDIPYSIGQYAFLIVLTLIVSIGTVGVPGTSTVTTTALFTAAGLPVEIIVLLVPISSVVDMMRTAANVTGAATAAVLVAKSEQLLDREVYDQKKSEDGLSGAAAVGESAR</sequence>
<keyword evidence="2" id="KW-0813">Transport</keyword>
<keyword evidence="4 8" id="KW-0812">Transmembrane</keyword>
<dbReference type="GO" id="GO:0005886">
    <property type="term" value="C:plasma membrane"/>
    <property type="evidence" value="ECO:0007669"/>
    <property type="project" value="UniProtKB-SubCell"/>
</dbReference>
<dbReference type="EMBL" id="NIHM01000007">
    <property type="protein sequence ID" value="PLT55920.1"/>
    <property type="molecule type" value="Genomic_DNA"/>
</dbReference>
<feature type="transmembrane region" description="Helical" evidence="8">
    <location>
        <begin position="236"/>
        <end position="260"/>
    </location>
</feature>
<dbReference type="GO" id="GO:0015293">
    <property type="term" value="F:symporter activity"/>
    <property type="evidence" value="ECO:0007669"/>
    <property type="project" value="UniProtKB-KW"/>
</dbReference>
<keyword evidence="6 8" id="KW-0472">Membrane</keyword>
<evidence type="ECO:0000256" key="1">
    <source>
        <dbReference type="ARBA" id="ARBA00004651"/>
    </source>
</evidence>
<accession>A0A2N5NJB7</accession>
<evidence type="ECO:0000313" key="9">
    <source>
        <dbReference type="EMBL" id="PLT55920.1"/>
    </source>
</evidence>
<feature type="transmembrane region" description="Helical" evidence="8">
    <location>
        <begin position="203"/>
        <end position="224"/>
    </location>
</feature>
<feature type="region of interest" description="Disordered" evidence="7">
    <location>
        <begin position="432"/>
        <end position="451"/>
    </location>
</feature>
<evidence type="ECO:0000256" key="7">
    <source>
        <dbReference type="SAM" id="MobiDB-lite"/>
    </source>
</evidence>
<dbReference type="AlphaFoldDB" id="A0A2N5NJB7"/>
<feature type="transmembrane region" description="Helical" evidence="8">
    <location>
        <begin position="32"/>
        <end position="51"/>
    </location>
</feature>
<evidence type="ECO:0000256" key="5">
    <source>
        <dbReference type="ARBA" id="ARBA00022989"/>
    </source>
</evidence>
<feature type="transmembrane region" description="Helical" evidence="8">
    <location>
        <begin position="351"/>
        <end position="368"/>
    </location>
</feature>
<feature type="transmembrane region" description="Helical" evidence="8">
    <location>
        <begin position="272"/>
        <end position="290"/>
    </location>
</feature>
<dbReference type="RefSeq" id="WP_101879534.1">
    <property type="nucleotide sequence ID" value="NZ_NIHM01000007.1"/>
</dbReference>
<protein>
    <submittedName>
        <fullName evidence="9">Sodium:dicarboxylate symporter</fullName>
    </submittedName>
</protein>
<dbReference type="PANTHER" id="PTHR42865:SF7">
    <property type="entry name" value="PROTON_GLUTAMATE-ASPARTATE SYMPORTER"/>
    <property type="match status" value="1"/>
</dbReference>
<feature type="transmembrane region" description="Helical" evidence="8">
    <location>
        <begin position="310"/>
        <end position="339"/>
    </location>
</feature>
<evidence type="ECO:0000256" key="4">
    <source>
        <dbReference type="ARBA" id="ARBA00022692"/>
    </source>
</evidence>
<evidence type="ECO:0000256" key="3">
    <source>
        <dbReference type="ARBA" id="ARBA00022475"/>
    </source>
</evidence>
<proteinExistence type="predicted"/>
<comment type="caution">
    <text evidence="9">The sequence shown here is derived from an EMBL/GenBank/DDBJ whole genome shotgun (WGS) entry which is preliminary data.</text>
</comment>
<evidence type="ECO:0000313" key="10">
    <source>
        <dbReference type="Proteomes" id="UP000234849"/>
    </source>
</evidence>
<dbReference type="InterPro" id="IPR001991">
    <property type="entry name" value="Na-dicarboxylate_symporter"/>
</dbReference>
<feature type="transmembrane region" description="Helical" evidence="8">
    <location>
        <begin position="63"/>
        <end position="81"/>
    </location>
</feature>
<gene>
    <name evidence="9" type="ORF">CDL18_07030</name>
</gene>
<dbReference type="PRINTS" id="PR00173">
    <property type="entry name" value="EDTRNSPORT"/>
</dbReference>
<name>A0A2N5NJB7_MEDGN</name>
<dbReference type="PANTHER" id="PTHR42865">
    <property type="entry name" value="PROTON/GLUTAMATE-ASPARTATE SYMPORTER"/>
    <property type="match status" value="1"/>
</dbReference>
<dbReference type="Gene3D" id="1.10.3860.10">
    <property type="entry name" value="Sodium:dicarboxylate symporter"/>
    <property type="match status" value="1"/>
</dbReference>
<feature type="transmembrane region" description="Helical" evidence="8">
    <location>
        <begin position="165"/>
        <end position="182"/>
    </location>
</feature>
<dbReference type="SUPFAM" id="SSF118215">
    <property type="entry name" value="Proton glutamate symport protein"/>
    <property type="match status" value="1"/>
</dbReference>
<feature type="transmembrane region" description="Helical" evidence="8">
    <location>
        <begin position="6"/>
        <end position="25"/>
    </location>
</feature>
<dbReference type="InterPro" id="IPR036458">
    <property type="entry name" value="Na:dicarbo_symporter_sf"/>
</dbReference>
<keyword evidence="5 8" id="KW-1133">Transmembrane helix</keyword>
<evidence type="ECO:0000256" key="8">
    <source>
        <dbReference type="SAM" id="Phobius"/>
    </source>
</evidence>